<evidence type="ECO:0000256" key="1">
    <source>
        <dbReference type="SAM" id="MobiDB-lite"/>
    </source>
</evidence>
<protein>
    <submittedName>
        <fullName evidence="2">Uncharacterized protein</fullName>
    </submittedName>
</protein>
<feature type="region of interest" description="Disordered" evidence="1">
    <location>
        <begin position="1"/>
        <end position="80"/>
    </location>
</feature>
<sequence length="109" mass="12293">MFAGREFHAAFRSDPASPLNLPAGVDHRQHPPRSVRLDLTGAHRGEQLRHPPRQRSPVIDAPFDLAGRDPQHRRQLFGQPPIITHRRRDIGQHCQLPSVELCPLDTGLP</sequence>
<name>A0ABN1WCP7_9PSEU</name>
<organism evidence="2 3">
    <name type="scientific">Prauserella halophila</name>
    <dbReference type="NCBI Taxonomy" id="185641"/>
    <lineage>
        <taxon>Bacteria</taxon>
        <taxon>Bacillati</taxon>
        <taxon>Actinomycetota</taxon>
        <taxon>Actinomycetes</taxon>
        <taxon>Pseudonocardiales</taxon>
        <taxon>Pseudonocardiaceae</taxon>
        <taxon>Prauserella</taxon>
    </lineage>
</organism>
<comment type="caution">
    <text evidence="2">The sequence shown here is derived from an EMBL/GenBank/DDBJ whole genome shotgun (WGS) entry which is preliminary data.</text>
</comment>
<reference evidence="2 3" key="1">
    <citation type="journal article" date="2019" name="Int. J. Syst. Evol. Microbiol.">
        <title>The Global Catalogue of Microorganisms (GCM) 10K type strain sequencing project: providing services to taxonomists for standard genome sequencing and annotation.</title>
        <authorList>
            <consortium name="The Broad Institute Genomics Platform"/>
            <consortium name="The Broad Institute Genome Sequencing Center for Infectious Disease"/>
            <person name="Wu L."/>
            <person name="Ma J."/>
        </authorList>
    </citation>
    <scope>NUCLEOTIDE SEQUENCE [LARGE SCALE GENOMIC DNA]</scope>
    <source>
        <strain evidence="2 3">JCM 13023</strain>
    </source>
</reference>
<keyword evidence="3" id="KW-1185">Reference proteome</keyword>
<accession>A0ABN1WCP7</accession>
<evidence type="ECO:0000313" key="3">
    <source>
        <dbReference type="Proteomes" id="UP001500653"/>
    </source>
</evidence>
<gene>
    <name evidence="2" type="ORF">GCM10009676_34930</name>
</gene>
<dbReference type="Proteomes" id="UP001500653">
    <property type="component" value="Unassembled WGS sequence"/>
</dbReference>
<evidence type="ECO:0000313" key="2">
    <source>
        <dbReference type="EMBL" id="GAA1245946.1"/>
    </source>
</evidence>
<feature type="compositionally biased region" description="Basic and acidic residues" evidence="1">
    <location>
        <begin position="1"/>
        <end position="11"/>
    </location>
</feature>
<proteinExistence type="predicted"/>
<dbReference type="EMBL" id="BAAALN010000012">
    <property type="protein sequence ID" value="GAA1245946.1"/>
    <property type="molecule type" value="Genomic_DNA"/>
</dbReference>